<gene>
    <name evidence="3" type="ORF">XA68_13914</name>
</gene>
<reference evidence="3 4" key="1">
    <citation type="journal article" date="2015" name="BMC Genomics">
        <title>Gene expression during zombie ant biting behavior reflects the complexity underlying fungal parasitic behavioral manipulation.</title>
        <authorList>
            <person name="de Bekker C."/>
            <person name="Ohm R.A."/>
            <person name="Loreto R.G."/>
            <person name="Sebastian A."/>
            <person name="Albert I."/>
            <person name="Merrow M."/>
            <person name="Brachmann A."/>
            <person name="Hughes D.P."/>
        </authorList>
    </citation>
    <scope>NUCLEOTIDE SEQUENCE [LARGE SCALE GENOMIC DNA]</scope>
    <source>
        <strain evidence="3 4">SC16a</strain>
    </source>
</reference>
<feature type="region of interest" description="Disordered" evidence="1">
    <location>
        <begin position="27"/>
        <end position="64"/>
    </location>
</feature>
<sequence length="133" mass="14238">MHLATALSVVLMSLALAMPHARHEAENPLVRRGLPGSPPGAASTSRATAARGSASSPVRPNDRYGAATAPEIVRVYPPGTLSLPDPYGAYHPVDNPARLTNPPPLEHSSNAQFQWIRPGLWQAQARPFANNHR</sequence>
<name>A0A2A9PAF6_OPHUN</name>
<dbReference type="AlphaFoldDB" id="A0A2A9PAF6"/>
<feature type="signal peptide" evidence="2">
    <location>
        <begin position="1"/>
        <end position="17"/>
    </location>
</feature>
<keyword evidence="2" id="KW-0732">Signal</keyword>
<proteinExistence type="predicted"/>
<evidence type="ECO:0000313" key="4">
    <source>
        <dbReference type="Proteomes" id="UP000037136"/>
    </source>
</evidence>
<accession>A0A2A9PAF6</accession>
<reference evidence="3 4" key="2">
    <citation type="journal article" date="2017" name="Sci. Rep.">
        <title>Ant-infecting Ophiocordyceps genomes reveal a high diversity of potential behavioral manipulation genes and a possible major role for enterotoxins.</title>
        <authorList>
            <person name="de Bekker C."/>
            <person name="Ohm R.A."/>
            <person name="Evans H.C."/>
            <person name="Brachmann A."/>
            <person name="Hughes D.P."/>
        </authorList>
    </citation>
    <scope>NUCLEOTIDE SEQUENCE [LARGE SCALE GENOMIC DNA]</scope>
    <source>
        <strain evidence="3 4">SC16a</strain>
    </source>
</reference>
<evidence type="ECO:0000313" key="3">
    <source>
        <dbReference type="EMBL" id="PFH58288.1"/>
    </source>
</evidence>
<feature type="chain" id="PRO_5012857644" description="Yeast cell wall synthesis Kre9/Knh1 C-terminal domain-containing protein" evidence="2">
    <location>
        <begin position="18"/>
        <end position="133"/>
    </location>
</feature>
<organism evidence="3 4">
    <name type="scientific">Ophiocordyceps unilateralis</name>
    <name type="common">Zombie-ant fungus</name>
    <name type="synonym">Torrubia unilateralis</name>
    <dbReference type="NCBI Taxonomy" id="268505"/>
    <lineage>
        <taxon>Eukaryota</taxon>
        <taxon>Fungi</taxon>
        <taxon>Dikarya</taxon>
        <taxon>Ascomycota</taxon>
        <taxon>Pezizomycotina</taxon>
        <taxon>Sordariomycetes</taxon>
        <taxon>Hypocreomycetidae</taxon>
        <taxon>Hypocreales</taxon>
        <taxon>Ophiocordycipitaceae</taxon>
        <taxon>Ophiocordyceps</taxon>
    </lineage>
</organism>
<comment type="caution">
    <text evidence="3">The sequence shown here is derived from an EMBL/GenBank/DDBJ whole genome shotgun (WGS) entry which is preliminary data.</text>
</comment>
<protein>
    <recommendedName>
        <fullName evidence="5">Yeast cell wall synthesis Kre9/Knh1 C-terminal domain-containing protein</fullName>
    </recommendedName>
</protein>
<dbReference type="Proteomes" id="UP000037136">
    <property type="component" value="Unassembled WGS sequence"/>
</dbReference>
<evidence type="ECO:0008006" key="5">
    <source>
        <dbReference type="Google" id="ProtNLM"/>
    </source>
</evidence>
<feature type="region of interest" description="Disordered" evidence="1">
    <location>
        <begin position="87"/>
        <end position="109"/>
    </location>
</feature>
<keyword evidence="4" id="KW-1185">Reference proteome</keyword>
<feature type="compositionally biased region" description="Low complexity" evidence="1">
    <location>
        <begin position="31"/>
        <end position="57"/>
    </location>
</feature>
<evidence type="ECO:0000256" key="1">
    <source>
        <dbReference type="SAM" id="MobiDB-lite"/>
    </source>
</evidence>
<dbReference type="EMBL" id="LAZP02000307">
    <property type="protein sequence ID" value="PFH58288.1"/>
    <property type="molecule type" value="Genomic_DNA"/>
</dbReference>
<evidence type="ECO:0000256" key="2">
    <source>
        <dbReference type="SAM" id="SignalP"/>
    </source>
</evidence>